<gene>
    <name evidence="2" type="ORF">D1223_01175</name>
</gene>
<dbReference type="InterPro" id="IPR000182">
    <property type="entry name" value="GNAT_dom"/>
</dbReference>
<dbReference type="Gene3D" id="3.40.630.30">
    <property type="match status" value="1"/>
</dbReference>
<dbReference type="AlphaFoldDB" id="A0A399RLE4"/>
<dbReference type="RefSeq" id="WP_119374577.1">
    <property type="nucleotide sequence ID" value="NZ_QWFX01000005.1"/>
</dbReference>
<dbReference type="EMBL" id="QWFX01000005">
    <property type="protein sequence ID" value="RIJ32496.1"/>
    <property type="molecule type" value="Genomic_DNA"/>
</dbReference>
<dbReference type="PROSITE" id="PS51186">
    <property type="entry name" value="GNAT"/>
    <property type="match status" value="1"/>
</dbReference>
<evidence type="ECO:0000313" key="3">
    <source>
        <dbReference type="Proteomes" id="UP000266385"/>
    </source>
</evidence>
<dbReference type="OrthoDB" id="7617982at2"/>
<comment type="caution">
    <text evidence="2">The sequence shown here is derived from an EMBL/GenBank/DDBJ whole genome shotgun (WGS) entry which is preliminary data.</text>
</comment>
<evidence type="ECO:0000313" key="2">
    <source>
        <dbReference type="EMBL" id="RIJ32496.1"/>
    </source>
</evidence>
<feature type="domain" description="N-acetyltransferase" evidence="1">
    <location>
        <begin position="15"/>
        <end position="174"/>
    </location>
</feature>
<keyword evidence="3" id="KW-1185">Reference proteome</keyword>
<reference evidence="2 3" key="1">
    <citation type="submission" date="2018-08" db="EMBL/GenBank/DDBJ databases">
        <title>Henriciella mobilis sp. nov., isolated from seawater.</title>
        <authorList>
            <person name="Cheng H."/>
            <person name="Wu Y.-H."/>
            <person name="Xu X.-W."/>
            <person name="Guo L.-L."/>
        </authorList>
    </citation>
    <scope>NUCLEOTIDE SEQUENCE [LARGE SCALE GENOMIC DNA]</scope>
    <source>
        <strain evidence="2 3">JN25</strain>
    </source>
</reference>
<dbReference type="Pfam" id="PF13302">
    <property type="entry name" value="Acetyltransf_3"/>
    <property type="match status" value="1"/>
</dbReference>
<protein>
    <submittedName>
        <fullName evidence="2">N-acetyltransferase</fullName>
    </submittedName>
</protein>
<dbReference type="InterPro" id="IPR016181">
    <property type="entry name" value="Acyl_CoA_acyltransferase"/>
</dbReference>
<sequence>MAHQLHIRSTDGSPVLIRPMERGDEAALRETVAKLSTRSRYLRFFSSLSPVPDPVIRRLVDVDGERHMAWVAIDESQADQPIIGAVHAIRDDAGAATGEFAIGLLDDWHSQGLARLLIAVLCAQASMRGMTAMTADVLWENKAGRALMKAIGARSTGSDATVVEYRFEVADTLATLRGGMRGAAMQTVFDAIETGSLTSDAA</sequence>
<keyword evidence="2" id="KW-0808">Transferase</keyword>
<organism evidence="2 3">
    <name type="scientific">Henriciella mobilis</name>
    <dbReference type="NCBI Taxonomy" id="2305467"/>
    <lineage>
        <taxon>Bacteria</taxon>
        <taxon>Pseudomonadati</taxon>
        <taxon>Pseudomonadota</taxon>
        <taxon>Alphaproteobacteria</taxon>
        <taxon>Hyphomonadales</taxon>
        <taxon>Hyphomonadaceae</taxon>
        <taxon>Henriciella</taxon>
    </lineage>
</organism>
<accession>A0A399RLE4</accession>
<evidence type="ECO:0000259" key="1">
    <source>
        <dbReference type="PROSITE" id="PS51186"/>
    </source>
</evidence>
<dbReference type="GO" id="GO:0016747">
    <property type="term" value="F:acyltransferase activity, transferring groups other than amino-acyl groups"/>
    <property type="evidence" value="ECO:0007669"/>
    <property type="project" value="InterPro"/>
</dbReference>
<name>A0A399RLE4_9PROT</name>
<dbReference type="Proteomes" id="UP000266385">
    <property type="component" value="Unassembled WGS sequence"/>
</dbReference>
<proteinExistence type="predicted"/>
<dbReference type="SUPFAM" id="SSF55729">
    <property type="entry name" value="Acyl-CoA N-acyltransferases (Nat)"/>
    <property type="match status" value="1"/>
</dbReference>